<proteinExistence type="predicted"/>
<dbReference type="InterPro" id="IPR000878">
    <property type="entry name" value="4pyrrol_Mease"/>
</dbReference>
<evidence type="ECO:0000259" key="2">
    <source>
        <dbReference type="Pfam" id="PF00590"/>
    </source>
</evidence>
<feature type="region of interest" description="Disordered" evidence="1">
    <location>
        <begin position="396"/>
        <end position="448"/>
    </location>
</feature>
<dbReference type="GO" id="GO:0006203">
    <property type="term" value="P:dGTP catabolic process"/>
    <property type="evidence" value="ECO:0007669"/>
    <property type="project" value="TreeGrafter"/>
</dbReference>
<dbReference type="Gene3D" id="1.10.287.1080">
    <property type="entry name" value="MazG-like"/>
    <property type="match status" value="1"/>
</dbReference>
<dbReference type="AlphaFoldDB" id="A0A6J4UD30"/>
<dbReference type="CDD" id="cd11723">
    <property type="entry name" value="YabN_N_like"/>
    <property type="match status" value="1"/>
</dbReference>
<feature type="domain" description="NTP pyrophosphohydrolase MazG-like" evidence="3">
    <location>
        <begin position="304"/>
        <end position="377"/>
    </location>
</feature>
<dbReference type="GO" id="GO:0046047">
    <property type="term" value="P:TTP catabolic process"/>
    <property type="evidence" value="ECO:0007669"/>
    <property type="project" value="TreeGrafter"/>
</dbReference>
<organism evidence="4">
    <name type="scientific">uncultured Thermomicrobiales bacterium</name>
    <dbReference type="NCBI Taxonomy" id="1645740"/>
    <lineage>
        <taxon>Bacteria</taxon>
        <taxon>Pseudomonadati</taxon>
        <taxon>Thermomicrobiota</taxon>
        <taxon>Thermomicrobia</taxon>
        <taxon>Thermomicrobiales</taxon>
        <taxon>environmental samples</taxon>
    </lineage>
</organism>
<dbReference type="Gene3D" id="3.40.1010.10">
    <property type="entry name" value="Cobalt-precorrin-4 Transmethylase, Domain 1"/>
    <property type="match status" value="1"/>
</dbReference>
<dbReference type="Pfam" id="PF00590">
    <property type="entry name" value="TP_methylase"/>
    <property type="match status" value="1"/>
</dbReference>
<dbReference type="GO" id="GO:0046081">
    <property type="term" value="P:dUTP catabolic process"/>
    <property type="evidence" value="ECO:0007669"/>
    <property type="project" value="TreeGrafter"/>
</dbReference>
<dbReference type="SUPFAM" id="SSF101386">
    <property type="entry name" value="all-alpha NTP pyrophosphatases"/>
    <property type="match status" value="1"/>
</dbReference>
<dbReference type="InterPro" id="IPR004518">
    <property type="entry name" value="MazG-like_dom"/>
</dbReference>
<dbReference type="FunFam" id="1.10.287.1080:FF:000001">
    <property type="entry name" value="Nucleoside triphosphate pyrophosphohydrolase"/>
    <property type="match status" value="1"/>
</dbReference>
<feature type="compositionally biased region" description="Basic and acidic residues" evidence="1">
    <location>
        <begin position="435"/>
        <end position="448"/>
    </location>
</feature>
<dbReference type="GO" id="GO:0047693">
    <property type="term" value="F:ATP diphosphatase activity"/>
    <property type="evidence" value="ECO:0007669"/>
    <property type="project" value="UniProtKB-EC"/>
</dbReference>
<dbReference type="EMBL" id="CADCWG010000086">
    <property type="protein sequence ID" value="CAA9547202.1"/>
    <property type="molecule type" value="Genomic_DNA"/>
</dbReference>
<dbReference type="InterPro" id="IPR048015">
    <property type="entry name" value="NTP-PPase_MazG-like_N"/>
</dbReference>
<protein>
    <submittedName>
        <fullName evidence="4">Nucleoside triphosphate pyrophosphohydrolase MazG</fullName>
        <ecNumber evidence="4">3.6.1.8</ecNumber>
    </submittedName>
</protein>
<dbReference type="InterPro" id="IPR035013">
    <property type="entry name" value="YabN_N"/>
</dbReference>
<dbReference type="GO" id="GO:0008168">
    <property type="term" value="F:methyltransferase activity"/>
    <property type="evidence" value="ECO:0007669"/>
    <property type="project" value="InterPro"/>
</dbReference>
<dbReference type="GO" id="GO:0046052">
    <property type="term" value="P:UTP catabolic process"/>
    <property type="evidence" value="ECO:0007669"/>
    <property type="project" value="TreeGrafter"/>
</dbReference>
<evidence type="ECO:0000313" key="4">
    <source>
        <dbReference type="EMBL" id="CAA9547202.1"/>
    </source>
</evidence>
<name>A0A6J4UD30_9BACT</name>
<feature type="domain" description="Tetrapyrrole methylase" evidence="2">
    <location>
        <begin position="39"/>
        <end position="255"/>
    </location>
</feature>
<evidence type="ECO:0000256" key="1">
    <source>
        <dbReference type="SAM" id="MobiDB-lite"/>
    </source>
</evidence>
<dbReference type="InterPro" id="IPR011551">
    <property type="entry name" value="NTP_PyrPHydrolase_MazG"/>
</dbReference>
<evidence type="ECO:0000259" key="3">
    <source>
        <dbReference type="Pfam" id="PF03819"/>
    </source>
</evidence>
<dbReference type="GO" id="GO:0046061">
    <property type="term" value="P:dATP catabolic process"/>
    <property type="evidence" value="ECO:0007669"/>
    <property type="project" value="TreeGrafter"/>
</dbReference>
<dbReference type="InterPro" id="IPR014777">
    <property type="entry name" value="4pyrrole_Mease_sub1"/>
</dbReference>
<keyword evidence="4" id="KW-0378">Hydrolase</keyword>
<dbReference type="PANTHER" id="PTHR30522">
    <property type="entry name" value="NUCLEOSIDE TRIPHOSPHATE PYROPHOSPHOHYDROLASE"/>
    <property type="match status" value="1"/>
</dbReference>
<feature type="compositionally biased region" description="Basic and acidic residues" evidence="1">
    <location>
        <begin position="396"/>
        <end position="417"/>
    </location>
</feature>
<dbReference type="NCBIfam" id="TIGR00444">
    <property type="entry name" value="mazG"/>
    <property type="match status" value="1"/>
</dbReference>
<dbReference type="SUPFAM" id="SSF53790">
    <property type="entry name" value="Tetrapyrrole methylase"/>
    <property type="match status" value="1"/>
</dbReference>
<accession>A0A6J4UD30</accession>
<sequence>MPISQRSVLPPQVEGAAPEDLELPAVPTVVPTVEAKRRLFVVGLGPGDPGDRTVAVQRALDGAARIVLRTAVHPGLDDLVGDPRVVTCDDLYDSLPTFDAVYDAVVERVLTAATAPGSTVFAVPGHPLFGERTVRLLLKRLDDTDSQTDLEVTVLQGVSAFDAVASALRVDLMAEQVQTIDALEVRDVLASEPFAAGQMTVDPYRPILVMQVYDEFVRGQVHQFLADMLPNEQPVVVARAGSVHGEETTTRVSLRALSDVPVDHLTSVYVSPAAPLGAPRVFATLERIVARLRAPGGCPWDRVQSARSLRGALLDEAYEVVDAIDADDEENLAEELGDLLLLIVMQAQIAAERGDFSFADVVQSISTKLIRRHPHVFGDQAAATPDEVVQTWDRVKAEERRRGGAPPRSDDPIERLPRSMPALERTARIVRKQTRPTEPRGESPGDRLLDEVEAIVARGLDPESTLLAALRRRYGSAPTAAPSAPAEIRPAP</sequence>
<dbReference type="PANTHER" id="PTHR30522:SF0">
    <property type="entry name" value="NUCLEOSIDE TRIPHOSPHATE PYROPHOSPHOHYDROLASE"/>
    <property type="match status" value="1"/>
</dbReference>
<gene>
    <name evidence="4" type="ORF">AVDCRST_MAG49-1482</name>
</gene>
<dbReference type="InterPro" id="IPR035996">
    <property type="entry name" value="4pyrrol_Methylase_sf"/>
</dbReference>
<dbReference type="CDD" id="cd11528">
    <property type="entry name" value="NTP-PPase_MazG_Nterm"/>
    <property type="match status" value="1"/>
</dbReference>
<reference evidence="4" key="1">
    <citation type="submission" date="2020-02" db="EMBL/GenBank/DDBJ databases">
        <authorList>
            <person name="Meier V. D."/>
        </authorList>
    </citation>
    <scope>NUCLEOTIDE SEQUENCE</scope>
    <source>
        <strain evidence="4">AVDCRST_MAG49</strain>
    </source>
</reference>
<dbReference type="GO" id="GO:0046076">
    <property type="term" value="P:dTTP catabolic process"/>
    <property type="evidence" value="ECO:0007669"/>
    <property type="project" value="TreeGrafter"/>
</dbReference>
<dbReference type="GO" id="GO:0006950">
    <property type="term" value="P:response to stress"/>
    <property type="evidence" value="ECO:0007669"/>
    <property type="project" value="UniProtKB-ARBA"/>
</dbReference>
<dbReference type="EC" id="3.6.1.8" evidence="4"/>
<dbReference type="Pfam" id="PF03819">
    <property type="entry name" value="MazG"/>
    <property type="match status" value="1"/>
</dbReference>